<organism evidence="2 3">
    <name type="scientific">Thyridium curvatum</name>
    <dbReference type="NCBI Taxonomy" id="1093900"/>
    <lineage>
        <taxon>Eukaryota</taxon>
        <taxon>Fungi</taxon>
        <taxon>Dikarya</taxon>
        <taxon>Ascomycota</taxon>
        <taxon>Pezizomycotina</taxon>
        <taxon>Sordariomycetes</taxon>
        <taxon>Sordariomycetidae</taxon>
        <taxon>Thyridiales</taxon>
        <taxon>Thyridiaceae</taxon>
        <taxon>Thyridium</taxon>
    </lineage>
</organism>
<dbReference type="InterPro" id="IPR015797">
    <property type="entry name" value="NUDIX_hydrolase-like_dom_sf"/>
</dbReference>
<protein>
    <recommendedName>
        <fullName evidence="1">Nudix hydrolase domain-containing protein</fullName>
    </recommendedName>
</protein>
<dbReference type="Pfam" id="PF00293">
    <property type="entry name" value="NUDIX"/>
    <property type="match status" value="1"/>
</dbReference>
<dbReference type="PANTHER" id="PTHR43736">
    <property type="entry name" value="ADP-RIBOSE PYROPHOSPHATASE"/>
    <property type="match status" value="1"/>
</dbReference>
<dbReference type="PANTHER" id="PTHR43736:SF1">
    <property type="entry name" value="DIHYDRONEOPTERIN TRIPHOSPHATE DIPHOSPHATASE"/>
    <property type="match status" value="1"/>
</dbReference>
<dbReference type="CDD" id="cd02883">
    <property type="entry name" value="NUDIX_Hydrolase"/>
    <property type="match status" value="1"/>
</dbReference>
<dbReference type="EMBL" id="SKBQ01000037">
    <property type="protein sequence ID" value="TPX13026.1"/>
    <property type="molecule type" value="Genomic_DNA"/>
</dbReference>
<evidence type="ECO:0000259" key="1">
    <source>
        <dbReference type="PROSITE" id="PS51462"/>
    </source>
</evidence>
<proteinExistence type="predicted"/>
<evidence type="ECO:0000313" key="2">
    <source>
        <dbReference type="EMBL" id="TPX13026.1"/>
    </source>
</evidence>
<dbReference type="InParanoid" id="A0A507B1U1"/>
<gene>
    <name evidence="2" type="ORF">E0L32_006452</name>
</gene>
<dbReference type="SUPFAM" id="SSF55811">
    <property type="entry name" value="Nudix"/>
    <property type="match status" value="1"/>
</dbReference>
<sequence length="203" mass="22522">MPEPLLPTAVAVSSPPEFDFAFDPSLDQFNVGVGGFLALHPEFDAIATGALVFDQQDRLLLIQRAAHDSMPSRWEVPGGAADPDDKTVLHAAARELWEETGLVLKRLVRQVPLGPEGPDAAVFFTRRNLRIGKFTFESEVEGCGGSSVIKLDPNEHQHCLWVTEDECRARRTGGNVEITFTTVQQEQTILEGFRMRRKQPQCP</sequence>
<dbReference type="STRING" id="1093900.A0A507B1U1"/>
<dbReference type="InterPro" id="IPR000086">
    <property type="entry name" value="NUDIX_hydrolase_dom"/>
</dbReference>
<comment type="caution">
    <text evidence="2">The sequence shown here is derived from an EMBL/GenBank/DDBJ whole genome shotgun (WGS) entry which is preliminary data.</text>
</comment>
<dbReference type="OrthoDB" id="276276at2759"/>
<dbReference type="Proteomes" id="UP000319257">
    <property type="component" value="Unassembled WGS sequence"/>
</dbReference>
<dbReference type="PROSITE" id="PS51462">
    <property type="entry name" value="NUDIX"/>
    <property type="match status" value="1"/>
</dbReference>
<feature type="domain" description="Nudix hydrolase" evidence="1">
    <location>
        <begin position="43"/>
        <end position="184"/>
    </location>
</feature>
<evidence type="ECO:0000313" key="3">
    <source>
        <dbReference type="Proteomes" id="UP000319257"/>
    </source>
</evidence>
<keyword evidence="3" id="KW-1185">Reference proteome</keyword>
<name>A0A507B1U1_9PEZI</name>
<reference evidence="2 3" key="1">
    <citation type="submission" date="2019-06" db="EMBL/GenBank/DDBJ databases">
        <title>Draft genome sequence of the filamentous fungus Phialemoniopsis curvata isolated from diesel fuel.</title>
        <authorList>
            <person name="Varaljay V.A."/>
            <person name="Lyon W.J."/>
            <person name="Crouch A.L."/>
            <person name="Drake C.E."/>
            <person name="Hollomon J.M."/>
            <person name="Nadeau L.J."/>
            <person name="Nunn H.S."/>
            <person name="Stevenson B.S."/>
            <person name="Bojanowski C.L."/>
            <person name="Crookes-Goodson W.J."/>
        </authorList>
    </citation>
    <scope>NUCLEOTIDE SEQUENCE [LARGE SCALE GENOMIC DNA]</scope>
    <source>
        <strain evidence="2 3">D216</strain>
    </source>
</reference>
<dbReference type="Gene3D" id="3.90.79.10">
    <property type="entry name" value="Nucleoside Triphosphate Pyrophosphohydrolase"/>
    <property type="match status" value="1"/>
</dbReference>
<dbReference type="GeneID" id="41973899"/>
<accession>A0A507B1U1</accession>
<dbReference type="AlphaFoldDB" id="A0A507B1U1"/>
<dbReference type="RefSeq" id="XP_030994737.1">
    <property type="nucleotide sequence ID" value="XM_031141086.1"/>
</dbReference>